<dbReference type="Gene3D" id="3.40.50.850">
    <property type="entry name" value="Isochorismatase-like"/>
    <property type="match status" value="1"/>
</dbReference>
<organism evidence="4 5">
    <name type="scientific">Listeria grayi</name>
    <name type="common">Listeria murrayi</name>
    <dbReference type="NCBI Taxonomy" id="1641"/>
    <lineage>
        <taxon>Bacteria</taxon>
        <taxon>Bacillati</taxon>
        <taxon>Bacillota</taxon>
        <taxon>Bacilli</taxon>
        <taxon>Bacillales</taxon>
        <taxon>Listeriaceae</taxon>
        <taxon>Listeria</taxon>
    </lineage>
</organism>
<evidence type="ECO:0000313" key="5">
    <source>
        <dbReference type="Proteomes" id="UP000254879"/>
    </source>
</evidence>
<dbReference type="Pfam" id="PF00857">
    <property type="entry name" value="Isochorismatase"/>
    <property type="match status" value="1"/>
</dbReference>
<accession>A0A378MCI4</accession>
<name>A0A378MCI4_LISGR</name>
<dbReference type="CDD" id="cd01014">
    <property type="entry name" value="nicotinamidase_related"/>
    <property type="match status" value="1"/>
</dbReference>
<dbReference type="AlphaFoldDB" id="A0A378MCI4"/>
<protein>
    <submittedName>
        <fullName evidence="4">Isochorismatase family protein yecD</fullName>
        <ecNumber evidence="4">3.-.-.-</ecNumber>
    </submittedName>
</protein>
<dbReference type="InterPro" id="IPR050272">
    <property type="entry name" value="Isochorismatase-like_hydrls"/>
</dbReference>
<reference evidence="4 5" key="1">
    <citation type="submission" date="2018-06" db="EMBL/GenBank/DDBJ databases">
        <authorList>
            <consortium name="Pathogen Informatics"/>
            <person name="Doyle S."/>
        </authorList>
    </citation>
    <scope>NUCLEOTIDE SEQUENCE [LARGE SCALE GENOMIC DNA]</scope>
    <source>
        <strain evidence="5">NCTC 10815</strain>
    </source>
</reference>
<sequence length="164" mass="18908">MSKQALLVIDMQVGVCCGDEVLYQLDELIAGINKRIHHFRKNDAPIIFVQHEDEELVAGEPAWELLPELLARPDDFYIRKTHPNAFYQTELQNLLDSLQIDELEICGAQTEYCVDSTVKFAHGLGYRLYMKPGFSSTITNTQMDAQTTITFYEAIWNNRFLQFI</sequence>
<dbReference type="PANTHER" id="PTHR43540">
    <property type="entry name" value="PEROXYUREIDOACRYLATE/UREIDOACRYLATE AMIDOHYDROLASE-RELATED"/>
    <property type="match status" value="1"/>
</dbReference>
<feature type="domain" description="Isochorismatase-like" evidence="3">
    <location>
        <begin position="5"/>
        <end position="130"/>
    </location>
</feature>
<dbReference type="EMBL" id="UGPG01000001">
    <property type="protein sequence ID" value="STY43243.1"/>
    <property type="molecule type" value="Genomic_DNA"/>
</dbReference>
<dbReference type="Proteomes" id="UP000254879">
    <property type="component" value="Unassembled WGS sequence"/>
</dbReference>
<dbReference type="RefSeq" id="WP_115345602.1">
    <property type="nucleotide sequence ID" value="NZ_UGPG01000001.1"/>
</dbReference>
<dbReference type="GO" id="GO:0016787">
    <property type="term" value="F:hydrolase activity"/>
    <property type="evidence" value="ECO:0007669"/>
    <property type="project" value="UniProtKB-KW"/>
</dbReference>
<evidence type="ECO:0000313" key="4">
    <source>
        <dbReference type="EMBL" id="STY43243.1"/>
    </source>
</evidence>
<dbReference type="EC" id="3.-.-.-" evidence="4"/>
<evidence type="ECO:0000259" key="3">
    <source>
        <dbReference type="Pfam" id="PF00857"/>
    </source>
</evidence>
<evidence type="ECO:0000256" key="2">
    <source>
        <dbReference type="ARBA" id="ARBA00022801"/>
    </source>
</evidence>
<dbReference type="PANTHER" id="PTHR43540:SF14">
    <property type="entry name" value="ISOCHORISMATASE"/>
    <property type="match status" value="1"/>
</dbReference>
<dbReference type="SUPFAM" id="SSF52499">
    <property type="entry name" value="Isochorismatase-like hydrolases"/>
    <property type="match status" value="1"/>
</dbReference>
<gene>
    <name evidence="4" type="primary">yecD_1</name>
    <name evidence="4" type="ORF">NCTC10815_00531</name>
</gene>
<comment type="similarity">
    <text evidence="1">Belongs to the isochorismatase family.</text>
</comment>
<evidence type="ECO:0000256" key="1">
    <source>
        <dbReference type="ARBA" id="ARBA00006336"/>
    </source>
</evidence>
<dbReference type="InterPro" id="IPR000868">
    <property type="entry name" value="Isochorismatase-like_dom"/>
</dbReference>
<dbReference type="InterPro" id="IPR036380">
    <property type="entry name" value="Isochorismatase-like_sf"/>
</dbReference>
<keyword evidence="2 4" id="KW-0378">Hydrolase</keyword>
<proteinExistence type="inferred from homology"/>